<accession>A0ABS4UYR2</accession>
<evidence type="ECO:0000313" key="2">
    <source>
        <dbReference type="Proteomes" id="UP000755585"/>
    </source>
</evidence>
<dbReference type="RefSeq" id="WP_209699225.1">
    <property type="nucleotide sequence ID" value="NZ_BAAAVU010000004.1"/>
</dbReference>
<dbReference type="InterPro" id="IPR036390">
    <property type="entry name" value="WH_DNA-bd_sf"/>
</dbReference>
<dbReference type="InterPro" id="IPR036388">
    <property type="entry name" value="WH-like_DNA-bd_sf"/>
</dbReference>
<comment type="caution">
    <text evidence="1">The sequence shown here is derived from an EMBL/GenBank/DDBJ whole genome shotgun (WGS) entry which is preliminary data.</text>
</comment>
<dbReference type="EMBL" id="JAGINT010000002">
    <property type="protein sequence ID" value="MBP2356767.1"/>
    <property type="molecule type" value="Genomic_DNA"/>
</dbReference>
<proteinExistence type="predicted"/>
<dbReference type="SUPFAM" id="SSF46785">
    <property type="entry name" value="Winged helix' DNA-binding domain"/>
    <property type="match status" value="1"/>
</dbReference>
<gene>
    <name evidence="1" type="ORF">JOF29_007877</name>
</gene>
<protein>
    <submittedName>
        <fullName evidence="1">ArsR family transcriptional regulator</fullName>
    </submittedName>
</protein>
<dbReference type="CDD" id="cd00090">
    <property type="entry name" value="HTH_ARSR"/>
    <property type="match status" value="1"/>
</dbReference>
<sequence>MDTSRDAAVQAVAVLEEPTRRRLYEYVVAHAEPVSRDDAASALGIPRTTAAFHLDRLTGEGLLETCYERRTGRTGPGAGRPAKLYHRSDREIEISLPERQYAVAGQLLAAAIQDAETGTVTPREAANRRAHEYGRSLGRTAAAAGGSGVGTAAGANGGTGANAGAGVGGGERAGGGDEVLVRVLEGAGFEPRVVVDGIALANCPFRRLAKEHPQLVCGMNLHLVAGVLASLDVPLRAELAPTPGHCCVRLVQSIRG</sequence>
<organism evidence="1 2">
    <name type="scientific">Kribbella aluminosa</name>
    <dbReference type="NCBI Taxonomy" id="416017"/>
    <lineage>
        <taxon>Bacteria</taxon>
        <taxon>Bacillati</taxon>
        <taxon>Actinomycetota</taxon>
        <taxon>Actinomycetes</taxon>
        <taxon>Propionibacteriales</taxon>
        <taxon>Kribbellaceae</taxon>
        <taxon>Kribbella</taxon>
    </lineage>
</organism>
<dbReference type="InterPro" id="IPR011991">
    <property type="entry name" value="ArsR-like_HTH"/>
</dbReference>
<name>A0ABS4UYR2_9ACTN</name>
<reference evidence="1 2" key="1">
    <citation type="submission" date="2021-03" db="EMBL/GenBank/DDBJ databases">
        <title>Sequencing the genomes of 1000 actinobacteria strains.</title>
        <authorList>
            <person name="Klenk H.-P."/>
        </authorList>
    </citation>
    <scope>NUCLEOTIDE SEQUENCE [LARGE SCALE GENOMIC DNA]</scope>
    <source>
        <strain evidence="1 2">DSM 18824</strain>
    </source>
</reference>
<dbReference type="Pfam" id="PF12840">
    <property type="entry name" value="HTH_20"/>
    <property type="match status" value="1"/>
</dbReference>
<keyword evidence="2" id="KW-1185">Reference proteome</keyword>
<dbReference type="Gene3D" id="1.10.10.10">
    <property type="entry name" value="Winged helix-like DNA-binding domain superfamily/Winged helix DNA-binding domain"/>
    <property type="match status" value="1"/>
</dbReference>
<evidence type="ECO:0000313" key="1">
    <source>
        <dbReference type="EMBL" id="MBP2356767.1"/>
    </source>
</evidence>
<dbReference type="Proteomes" id="UP000755585">
    <property type="component" value="Unassembled WGS sequence"/>
</dbReference>